<dbReference type="OrthoDB" id="9439254at2759"/>
<dbReference type="InterPro" id="IPR001214">
    <property type="entry name" value="SET_dom"/>
</dbReference>
<evidence type="ECO:0000313" key="2">
    <source>
        <dbReference type="EMBL" id="VDL98669.1"/>
    </source>
</evidence>
<accession>A0A183T734</accession>
<dbReference type="WBParaSite" id="SSLN_0001274301-mRNA-1">
    <property type="protein sequence ID" value="SSLN_0001274301-mRNA-1"/>
    <property type="gene ID" value="SSLN_0001274301"/>
</dbReference>
<sequence>MASNLITKPFSKFPLDCYECECMVINSCKNHPIMWIKNVIVDDCDASSNGDINLCTCSLDRTIHAKKTAPEEYVFVGRSGIRSAGLGVWAEKEIPLGTIFGPYGGEIVYLGALSPDDLEKRSRRGYAWLVRENLLGTKSHLVDATNPVASNWLRFVNCARNDEEQTLVTIQYRGKIYYRACKFARELEIATVDQTLSIPADGADDGGKLVSPKRQAKAHQVTTDALQQTGQTSYDVVSDGKGETRIASLCLLAAAPEVVAGTPFYVRMQAVLSINMAAWTS</sequence>
<proteinExistence type="predicted"/>
<evidence type="ECO:0000313" key="4">
    <source>
        <dbReference type="WBParaSite" id="SSLN_0001274301-mRNA-1"/>
    </source>
</evidence>
<dbReference type="Pfam" id="PF21549">
    <property type="entry name" value="PRDM2_PR"/>
    <property type="match status" value="1"/>
</dbReference>
<dbReference type="EMBL" id="UYSU01037157">
    <property type="protein sequence ID" value="VDL98669.1"/>
    <property type="molecule type" value="Genomic_DNA"/>
</dbReference>
<dbReference type="Proteomes" id="UP000275846">
    <property type="component" value="Unassembled WGS sequence"/>
</dbReference>
<name>A0A183T734_SCHSO</name>
<reference evidence="4" key="1">
    <citation type="submission" date="2016-06" db="UniProtKB">
        <authorList>
            <consortium name="WormBaseParasite"/>
        </authorList>
    </citation>
    <scope>IDENTIFICATION</scope>
</reference>
<protein>
    <submittedName>
        <fullName evidence="4">SET domain-containing protein</fullName>
    </submittedName>
</protein>
<feature type="domain" description="SET" evidence="1">
    <location>
        <begin position="72"/>
        <end position="195"/>
    </location>
</feature>
<dbReference type="InterPro" id="IPR046341">
    <property type="entry name" value="SET_dom_sf"/>
</dbReference>
<dbReference type="STRING" id="70667.A0A183T734"/>
<reference evidence="2 3" key="2">
    <citation type="submission" date="2018-11" db="EMBL/GenBank/DDBJ databases">
        <authorList>
            <consortium name="Pathogen Informatics"/>
        </authorList>
    </citation>
    <scope>NUCLEOTIDE SEQUENCE [LARGE SCALE GENOMIC DNA]</scope>
    <source>
        <strain evidence="2 3">NST_G2</strain>
    </source>
</reference>
<evidence type="ECO:0000259" key="1">
    <source>
        <dbReference type="PROSITE" id="PS50280"/>
    </source>
</evidence>
<keyword evidence="3" id="KW-1185">Reference proteome</keyword>
<dbReference type="Gene3D" id="2.170.270.10">
    <property type="entry name" value="SET domain"/>
    <property type="match status" value="1"/>
</dbReference>
<dbReference type="SUPFAM" id="SSF82199">
    <property type="entry name" value="SET domain"/>
    <property type="match status" value="1"/>
</dbReference>
<dbReference type="AlphaFoldDB" id="A0A183T734"/>
<evidence type="ECO:0000313" key="3">
    <source>
        <dbReference type="Proteomes" id="UP000275846"/>
    </source>
</evidence>
<gene>
    <name evidence="2" type="ORF">SSLN_LOCUS12284</name>
</gene>
<dbReference type="PROSITE" id="PS50280">
    <property type="entry name" value="SET"/>
    <property type="match status" value="1"/>
</dbReference>
<organism evidence="4">
    <name type="scientific">Schistocephalus solidus</name>
    <name type="common">Tapeworm</name>
    <dbReference type="NCBI Taxonomy" id="70667"/>
    <lineage>
        <taxon>Eukaryota</taxon>
        <taxon>Metazoa</taxon>
        <taxon>Spiralia</taxon>
        <taxon>Lophotrochozoa</taxon>
        <taxon>Platyhelminthes</taxon>
        <taxon>Cestoda</taxon>
        <taxon>Eucestoda</taxon>
        <taxon>Diphyllobothriidea</taxon>
        <taxon>Diphyllobothriidae</taxon>
        <taxon>Schistocephalus</taxon>
    </lineage>
</organism>